<accession>A0A9P3HLB3</accession>
<feature type="compositionally biased region" description="Pro residues" evidence="1">
    <location>
        <begin position="462"/>
        <end position="472"/>
    </location>
</feature>
<dbReference type="Pfam" id="PF00627">
    <property type="entry name" value="UBA"/>
    <property type="match status" value="1"/>
</dbReference>
<dbReference type="InterPro" id="IPR009060">
    <property type="entry name" value="UBA-like_sf"/>
</dbReference>
<dbReference type="Proteomes" id="UP000827284">
    <property type="component" value="Unassembled WGS sequence"/>
</dbReference>
<feature type="compositionally biased region" description="Polar residues" evidence="1">
    <location>
        <begin position="439"/>
        <end position="456"/>
    </location>
</feature>
<organism evidence="3 4">
    <name type="scientific">Entomortierella parvispora</name>
    <dbReference type="NCBI Taxonomy" id="205924"/>
    <lineage>
        <taxon>Eukaryota</taxon>
        <taxon>Fungi</taxon>
        <taxon>Fungi incertae sedis</taxon>
        <taxon>Mucoromycota</taxon>
        <taxon>Mortierellomycotina</taxon>
        <taxon>Mortierellomycetes</taxon>
        <taxon>Mortierellales</taxon>
        <taxon>Mortierellaceae</taxon>
        <taxon>Entomortierella</taxon>
    </lineage>
</organism>
<proteinExistence type="predicted"/>
<feature type="compositionally biased region" description="Polar residues" evidence="1">
    <location>
        <begin position="503"/>
        <end position="516"/>
    </location>
</feature>
<feature type="compositionally biased region" description="Polar residues" evidence="1">
    <location>
        <begin position="367"/>
        <end position="399"/>
    </location>
</feature>
<feature type="region of interest" description="Disordered" evidence="1">
    <location>
        <begin position="425"/>
        <end position="609"/>
    </location>
</feature>
<reference evidence="3" key="2">
    <citation type="journal article" date="2022" name="Microbiol. Resour. Announc.">
        <title>Whole-Genome Sequence of Entomortierella parvispora E1425, a Mucoromycotan Fungus Associated with Burkholderiaceae-Related Endosymbiotic Bacteria.</title>
        <authorList>
            <person name="Herlambang A."/>
            <person name="Guo Y."/>
            <person name="Takashima Y."/>
            <person name="Narisawa K."/>
            <person name="Ohta H."/>
            <person name="Nishizawa T."/>
        </authorList>
    </citation>
    <scope>NUCLEOTIDE SEQUENCE</scope>
    <source>
        <strain evidence="3">E1425</strain>
    </source>
</reference>
<sequence length="653" mass="71748">MAQHHASPYHDVKNVQMIASPLFKVPVPISPPYDMHALPSDILQRRYHEFTLEHRIVQEYQRIMTEEASVLEAKENAYKLYAEERQARLKQERLNRARKIAPGFLDNDDRRILTPTLVAATTVSSSSLPKDYGHEFSDIKNKNHFDYSEFEGGDSPVVESAHVQTKDEKTSQPLEQDQQQPQQQSPGSSPHDDNGNAGQGSDDAEEEVIVQAVPLSELTGMLRESCLEEDSSSNPAPRPWTERDVASEKSSQPSFATTRLDYREFEQGLGPPDPWDTPVDDLAALKDVITQQMGHSVNAGPQYDALGGRGGAHSNPQQEQQQSIQQQPSQQLQQHQQQQQHLHQPQQSLQQQQYPYQQTQPQQLQQMPTSSAEPLHSSFSYGGENNTHPVRSGQYNSSPIPVAAYTPTPKLTGLALQHQVLQQHQQQHQLQQQQQQQQRHSTGGISGMTSAQQQARFGSASPSPPPLPPPPRGMNASPSSGTAQTVSGPISRPPVPARPNRAGDTTSSDLPANASTGVAGDHVVTLDRSMTPPRPPLPPPPPTSMMQGGATPGSGANGSPALRPALRPRPPKDHDVFTGLTTPSKTPALPGSFPEDNSSVDQQQQVVSAPPHAETLINQLLNMGFTREQSRGALEKYDYDLEKATNHLLDWDD</sequence>
<dbReference type="Gene3D" id="1.10.8.10">
    <property type="entry name" value="DNA helicase RuvA subunit, C-terminal domain"/>
    <property type="match status" value="1"/>
</dbReference>
<keyword evidence="4" id="KW-1185">Reference proteome</keyword>
<gene>
    <name evidence="3" type="ORF">EMPS_11110</name>
</gene>
<dbReference type="PROSITE" id="PS50030">
    <property type="entry name" value="UBA"/>
    <property type="match status" value="1"/>
</dbReference>
<feature type="domain" description="UBA" evidence="2">
    <location>
        <begin position="611"/>
        <end position="651"/>
    </location>
</feature>
<feature type="region of interest" description="Disordered" evidence="1">
    <location>
        <begin position="293"/>
        <end position="404"/>
    </location>
</feature>
<feature type="compositionally biased region" description="Low complexity" evidence="1">
    <location>
        <begin position="599"/>
        <end position="608"/>
    </location>
</feature>
<dbReference type="AlphaFoldDB" id="A0A9P3HLB3"/>
<protein>
    <recommendedName>
        <fullName evidence="2">UBA domain-containing protein</fullName>
    </recommendedName>
</protein>
<comment type="caution">
    <text evidence="3">The sequence shown here is derived from an EMBL/GenBank/DDBJ whole genome shotgun (WGS) entry which is preliminary data.</text>
</comment>
<name>A0A9P3HLB3_9FUNG</name>
<feature type="compositionally biased region" description="Pro residues" evidence="1">
    <location>
        <begin position="532"/>
        <end position="543"/>
    </location>
</feature>
<feature type="compositionally biased region" description="Polar residues" evidence="1">
    <location>
        <begin position="248"/>
        <end position="257"/>
    </location>
</feature>
<evidence type="ECO:0000313" key="3">
    <source>
        <dbReference type="EMBL" id="GJJ78751.1"/>
    </source>
</evidence>
<feature type="compositionally biased region" description="Low complexity" evidence="1">
    <location>
        <begin position="171"/>
        <end position="189"/>
    </location>
</feature>
<dbReference type="SUPFAM" id="SSF46934">
    <property type="entry name" value="UBA-like"/>
    <property type="match status" value="1"/>
</dbReference>
<feature type="compositionally biased region" description="Low complexity" evidence="1">
    <location>
        <begin position="317"/>
        <end position="366"/>
    </location>
</feature>
<evidence type="ECO:0000259" key="2">
    <source>
        <dbReference type="PROSITE" id="PS50030"/>
    </source>
</evidence>
<dbReference type="SMART" id="SM00165">
    <property type="entry name" value="UBA"/>
    <property type="match status" value="1"/>
</dbReference>
<feature type="compositionally biased region" description="Low complexity" evidence="1">
    <location>
        <begin position="425"/>
        <end position="438"/>
    </location>
</feature>
<dbReference type="OrthoDB" id="524326at2759"/>
<evidence type="ECO:0000313" key="4">
    <source>
        <dbReference type="Proteomes" id="UP000827284"/>
    </source>
</evidence>
<reference evidence="3" key="1">
    <citation type="submission" date="2021-11" db="EMBL/GenBank/DDBJ databases">
        <authorList>
            <person name="Herlambang A."/>
            <person name="Guo Y."/>
            <person name="Takashima Y."/>
            <person name="Nishizawa T."/>
        </authorList>
    </citation>
    <scope>NUCLEOTIDE SEQUENCE</scope>
    <source>
        <strain evidence="3">E1425</strain>
    </source>
</reference>
<feature type="region of interest" description="Disordered" evidence="1">
    <location>
        <begin position="147"/>
        <end position="281"/>
    </location>
</feature>
<evidence type="ECO:0000256" key="1">
    <source>
        <dbReference type="SAM" id="MobiDB-lite"/>
    </source>
</evidence>
<dbReference type="InterPro" id="IPR015940">
    <property type="entry name" value="UBA"/>
</dbReference>
<dbReference type="EMBL" id="BQFW01000015">
    <property type="protein sequence ID" value="GJJ78751.1"/>
    <property type="molecule type" value="Genomic_DNA"/>
</dbReference>
<feature type="compositionally biased region" description="Polar residues" evidence="1">
    <location>
        <begin position="476"/>
        <end position="488"/>
    </location>
</feature>